<dbReference type="RefSeq" id="WP_007033969.1">
    <property type="nucleotide sequence ID" value="NZ_AOHO01000074.1"/>
</dbReference>
<accession>M2XUB0</accession>
<dbReference type="AlphaFoldDB" id="M2XUB0"/>
<reference evidence="1 2" key="1">
    <citation type="journal article" date="2013" name="Genome Announc.">
        <title>Draft Genome Sequence of Amycolatopsis decaplanina Strain DSM 44594T.</title>
        <authorList>
            <person name="Kaur N."/>
            <person name="Kumar S."/>
            <person name="Bala M."/>
            <person name="Raghava G.P."/>
            <person name="Mayilraj S."/>
        </authorList>
    </citation>
    <scope>NUCLEOTIDE SEQUENCE [LARGE SCALE GENOMIC DNA]</scope>
    <source>
        <strain evidence="1 2">DSM 44594</strain>
    </source>
</reference>
<evidence type="ECO:0000313" key="2">
    <source>
        <dbReference type="Proteomes" id="UP000054226"/>
    </source>
</evidence>
<protein>
    <submittedName>
        <fullName evidence="1">Regulatory protein ArsR</fullName>
    </submittedName>
</protein>
<proteinExistence type="predicted"/>
<name>M2XUB0_9PSEU</name>
<dbReference type="EMBL" id="AOHO01000074">
    <property type="protein sequence ID" value="EME52805.1"/>
    <property type="molecule type" value="Genomic_DNA"/>
</dbReference>
<sequence>MLRVHVSGEDLGRVRVAKKPDPMWETTLSLRRLQRGDGGLPVRKWRGTVRSRFPKAAGPLLTLVPPSGYFPISSRPRAKTSKSNLNW</sequence>
<dbReference type="Proteomes" id="UP000054226">
    <property type="component" value="Unassembled WGS sequence"/>
</dbReference>
<organism evidence="1 2">
    <name type="scientific">Amycolatopsis decaplanina DSM 44594</name>
    <dbReference type="NCBI Taxonomy" id="1284240"/>
    <lineage>
        <taxon>Bacteria</taxon>
        <taxon>Bacillati</taxon>
        <taxon>Actinomycetota</taxon>
        <taxon>Actinomycetes</taxon>
        <taxon>Pseudonocardiales</taxon>
        <taxon>Pseudonocardiaceae</taxon>
        <taxon>Amycolatopsis</taxon>
    </lineage>
</organism>
<dbReference type="PATRIC" id="fig|1284240.4.peg.6277"/>
<comment type="caution">
    <text evidence="1">The sequence shown here is derived from an EMBL/GenBank/DDBJ whole genome shotgun (WGS) entry which is preliminary data.</text>
</comment>
<gene>
    <name evidence="1" type="ORF">H074_30822</name>
</gene>
<keyword evidence="2" id="KW-1185">Reference proteome</keyword>
<evidence type="ECO:0000313" key="1">
    <source>
        <dbReference type="EMBL" id="EME52805.1"/>
    </source>
</evidence>